<evidence type="ECO:0000256" key="2">
    <source>
        <dbReference type="ARBA" id="ARBA00009045"/>
    </source>
</evidence>
<comment type="similarity">
    <text evidence="2">Belongs to the peptidase S54 family.</text>
</comment>
<feature type="transmembrane region" description="Helical" evidence="8">
    <location>
        <begin position="183"/>
        <end position="200"/>
    </location>
</feature>
<feature type="domain" description="Peptidase S54 rhomboid" evidence="9">
    <location>
        <begin position="62"/>
        <end position="199"/>
    </location>
</feature>
<evidence type="ECO:0000256" key="5">
    <source>
        <dbReference type="ARBA" id="ARBA00022801"/>
    </source>
</evidence>
<protein>
    <submittedName>
        <fullName evidence="10">Rhomboid family intramembrane serine protease</fullName>
    </submittedName>
</protein>
<keyword evidence="4 8" id="KW-0812">Transmembrane</keyword>
<feature type="transmembrane region" description="Helical" evidence="8">
    <location>
        <begin position="212"/>
        <end position="234"/>
    </location>
</feature>
<sequence length="239" mass="26683">MVIMKNKEGWRARIQARPMTWFLTLLMIVIFLIEMLLSKSIQIKSLVLYQMGATYPPSIIDGQWWRLITAGFLHGSPLHLIGNMVVFVWLGEVIEGVLGSLAVGVLFLNSVIAGNLLSLWVDPWQTLSVGASGGIFGFFAAFIVFWLLARQPDQWQEQAKSMAVMFVLMIILSLMTPSVSVSGHVGGFIGGLLLTAGVMWRRPLQRIFKIKLWGICLSWLITISIYGTVVMLSLQRWGG</sequence>
<keyword evidence="7 8" id="KW-0472">Membrane</keyword>
<dbReference type="OrthoDB" id="9813074at2"/>
<evidence type="ECO:0000256" key="6">
    <source>
        <dbReference type="ARBA" id="ARBA00022989"/>
    </source>
</evidence>
<evidence type="ECO:0000256" key="4">
    <source>
        <dbReference type="ARBA" id="ARBA00022692"/>
    </source>
</evidence>
<name>A0A3P2RM06_WEIVI</name>
<reference evidence="10 11" key="1">
    <citation type="submission" date="2018-10" db="EMBL/GenBank/DDBJ databases">
        <title>Draft genome sequence of Weissella viridescens UCO-SMC3.</title>
        <authorList>
            <person name="Garcia-Cancino A."/>
            <person name="Espinoza-Monje M."/>
            <person name="Albarracin L."/>
            <person name="Garcia-Castillo V."/>
            <person name="Campos-Martin J."/>
            <person name="Nakano Y."/>
            <person name="Guitierrez-Zamorano C."/>
            <person name="Ikeda-Ohtsubo W."/>
            <person name="Morita H."/>
            <person name="Kitazawa H."/>
            <person name="Villena J."/>
        </authorList>
    </citation>
    <scope>NUCLEOTIDE SEQUENCE [LARGE SCALE GENOMIC DNA]</scope>
    <source>
        <strain evidence="10 11">UCO-SMC3</strain>
    </source>
</reference>
<feature type="transmembrane region" description="Helical" evidence="8">
    <location>
        <begin position="97"/>
        <end position="121"/>
    </location>
</feature>
<dbReference type="GO" id="GO:0006508">
    <property type="term" value="P:proteolysis"/>
    <property type="evidence" value="ECO:0007669"/>
    <property type="project" value="UniProtKB-KW"/>
</dbReference>
<dbReference type="AlphaFoldDB" id="A0A3P2RM06"/>
<dbReference type="InterPro" id="IPR022764">
    <property type="entry name" value="Peptidase_S54_rhomboid_dom"/>
</dbReference>
<dbReference type="PANTHER" id="PTHR43066:SF1">
    <property type="entry name" value="RHOMBOID PROTEIN 2"/>
    <property type="match status" value="1"/>
</dbReference>
<dbReference type="Proteomes" id="UP000275836">
    <property type="component" value="Unassembled WGS sequence"/>
</dbReference>
<dbReference type="InterPro" id="IPR035952">
    <property type="entry name" value="Rhomboid-like_sf"/>
</dbReference>
<feature type="transmembrane region" description="Helical" evidence="8">
    <location>
        <begin position="127"/>
        <end position="149"/>
    </location>
</feature>
<keyword evidence="5" id="KW-0378">Hydrolase</keyword>
<evidence type="ECO:0000256" key="8">
    <source>
        <dbReference type="SAM" id="Phobius"/>
    </source>
</evidence>
<proteinExistence type="inferred from homology"/>
<accession>A0A3P2RM06</accession>
<evidence type="ECO:0000313" key="11">
    <source>
        <dbReference type="Proteomes" id="UP000275836"/>
    </source>
</evidence>
<organism evidence="10 11">
    <name type="scientific">Weissella viridescens</name>
    <name type="common">Lactobacillus viridescens</name>
    <dbReference type="NCBI Taxonomy" id="1629"/>
    <lineage>
        <taxon>Bacteria</taxon>
        <taxon>Bacillati</taxon>
        <taxon>Bacillota</taxon>
        <taxon>Bacilli</taxon>
        <taxon>Lactobacillales</taxon>
        <taxon>Lactobacillaceae</taxon>
        <taxon>Weissella</taxon>
    </lineage>
</organism>
<feature type="transmembrane region" description="Helical" evidence="8">
    <location>
        <begin position="161"/>
        <end position="177"/>
    </location>
</feature>
<evidence type="ECO:0000259" key="9">
    <source>
        <dbReference type="Pfam" id="PF01694"/>
    </source>
</evidence>
<feature type="transmembrane region" description="Helical" evidence="8">
    <location>
        <begin position="63"/>
        <end position="90"/>
    </location>
</feature>
<comment type="subcellular location">
    <subcellularLocation>
        <location evidence="1">Membrane</location>
        <topology evidence="1">Multi-pass membrane protein</topology>
    </subcellularLocation>
</comment>
<dbReference type="PANTHER" id="PTHR43066">
    <property type="entry name" value="RHOMBOID-RELATED PROTEIN"/>
    <property type="match status" value="1"/>
</dbReference>
<dbReference type="GO" id="GO:0004252">
    <property type="term" value="F:serine-type endopeptidase activity"/>
    <property type="evidence" value="ECO:0007669"/>
    <property type="project" value="InterPro"/>
</dbReference>
<comment type="caution">
    <text evidence="10">The sequence shown here is derived from an EMBL/GenBank/DDBJ whole genome shotgun (WGS) entry which is preliminary data.</text>
</comment>
<dbReference type="EMBL" id="RHGY01000001">
    <property type="protein sequence ID" value="RRG18712.1"/>
    <property type="molecule type" value="Genomic_DNA"/>
</dbReference>
<evidence type="ECO:0000256" key="1">
    <source>
        <dbReference type="ARBA" id="ARBA00004141"/>
    </source>
</evidence>
<feature type="transmembrane region" description="Helical" evidence="8">
    <location>
        <begin position="21"/>
        <end position="43"/>
    </location>
</feature>
<keyword evidence="6 8" id="KW-1133">Transmembrane helix</keyword>
<dbReference type="GO" id="GO:0016020">
    <property type="term" value="C:membrane"/>
    <property type="evidence" value="ECO:0007669"/>
    <property type="project" value="UniProtKB-SubCell"/>
</dbReference>
<keyword evidence="3 10" id="KW-0645">Protease</keyword>
<dbReference type="Pfam" id="PF01694">
    <property type="entry name" value="Rhomboid"/>
    <property type="match status" value="1"/>
</dbReference>
<dbReference type="SUPFAM" id="SSF144091">
    <property type="entry name" value="Rhomboid-like"/>
    <property type="match status" value="1"/>
</dbReference>
<evidence type="ECO:0000256" key="3">
    <source>
        <dbReference type="ARBA" id="ARBA00022670"/>
    </source>
</evidence>
<evidence type="ECO:0000313" key="10">
    <source>
        <dbReference type="EMBL" id="RRG18712.1"/>
    </source>
</evidence>
<gene>
    <name evidence="10" type="ORF">D3P96_01635</name>
</gene>
<dbReference type="Gene3D" id="1.20.1540.10">
    <property type="entry name" value="Rhomboid-like"/>
    <property type="match status" value="1"/>
</dbReference>
<evidence type="ECO:0000256" key="7">
    <source>
        <dbReference type="ARBA" id="ARBA00023136"/>
    </source>
</evidence>